<proteinExistence type="inferred from homology"/>
<keyword evidence="4 8" id="KW-0812">Transmembrane</keyword>
<evidence type="ECO:0000313" key="9">
    <source>
        <dbReference type="EnsemblMetazoa" id="BGLB032886-PA"/>
    </source>
</evidence>
<dbReference type="Proteomes" id="UP000076420">
    <property type="component" value="Unassembled WGS sequence"/>
</dbReference>
<evidence type="ECO:0000256" key="5">
    <source>
        <dbReference type="ARBA" id="ARBA00022824"/>
    </source>
</evidence>
<dbReference type="Pfam" id="PF05620">
    <property type="entry name" value="TMEM208_SND2"/>
    <property type="match status" value="1"/>
</dbReference>
<evidence type="ECO:0000256" key="2">
    <source>
        <dbReference type="ARBA" id="ARBA00009950"/>
    </source>
</evidence>
<organism evidence="9 10">
    <name type="scientific">Biomphalaria glabrata</name>
    <name type="common">Bloodfluke planorb</name>
    <name type="synonym">Freshwater snail</name>
    <dbReference type="NCBI Taxonomy" id="6526"/>
    <lineage>
        <taxon>Eukaryota</taxon>
        <taxon>Metazoa</taxon>
        <taxon>Spiralia</taxon>
        <taxon>Lophotrochozoa</taxon>
        <taxon>Mollusca</taxon>
        <taxon>Gastropoda</taxon>
        <taxon>Heterobranchia</taxon>
        <taxon>Euthyneura</taxon>
        <taxon>Panpulmonata</taxon>
        <taxon>Hygrophila</taxon>
        <taxon>Lymnaeoidea</taxon>
        <taxon>Planorbidae</taxon>
        <taxon>Biomphalaria</taxon>
    </lineage>
</organism>
<dbReference type="EnsemblMetazoa" id="BGLB032886-RA">
    <property type="protein sequence ID" value="BGLB032886-PA"/>
    <property type="gene ID" value="BGLB032886"/>
</dbReference>
<dbReference type="AlphaFoldDB" id="A0A2C9LMI2"/>
<comment type="similarity">
    <text evidence="2">Belongs to the TMEM208 family.</text>
</comment>
<reference evidence="9" key="1">
    <citation type="submission" date="2020-05" db="UniProtKB">
        <authorList>
            <consortium name="EnsemblMetazoa"/>
        </authorList>
    </citation>
    <scope>IDENTIFICATION</scope>
    <source>
        <strain evidence="9">BB02</strain>
    </source>
</reference>
<dbReference type="GO" id="GO:0005773">
    <property type="term" value="C:vacuole"/>
    <property type="evidence" value="ECO:0007669"/>
    <property type="project" value="GOC"/>
</dbReference>
<feature type="transmembrane region" description="Helical" evidence="8">
    <location>
        <begin position="52"/>
        <end position="69"/>
    </location>
</feature>
<accession>A0A2C9LMI2</accession>
<dbReference type="STRING" id="6526.A0A2C9LMI2"/>
<evidence type="ECO:0000256" key="7">
    <source>
        <dbReference type="ARBA" id="ARBA00023136"/>
    </source>
</evidence>
<name>A0A2C9LMI2_BIOGL</name>
<evidence type="ECO:0000313" key="10">
    <source>
        <dbReference type="Proteomes" id="UP000076420"/>
    </source>
</evidence>
<feature type="transmembrane region" description="Helical" evidence="8">
    <location>
        <begin position="27"/>
        <end position="46"/>
    </location>
</feature>
<evidence type="ECO:0000256" key="4">
    <source>
        <dbReference type="ARBA" id="ARBA00022692"/>
    </source>
</evidence>
<reference evidence="12" key="2">
    <citation type="submission" date="2025-04" db="UniProtKB">
        <authorList>
            <consortium name="RefSeq"/>
        </authorList>
    </citation>
    <scope>IDENTIFICATION</scope>
</reference>
<gene>
    <name evidence="9" type="primary">106061754</name>
    <name evidence="12" type="synonym">LOC106061754</name>
</gene>
<dbReference type="PANTHER" id="PTHR13505:SF7">
    <property type="entry name" value="TRANSMEMBRANE PROTEIN 208"/>
    <property type="match status" value="1"/>
</dbReference>
<dbReference type="GeneID" id="106061754"/>
<dbReference type="RefSeq" id="XP_013075411.1">
    <property type="nucleotide sequence ID" value="XM_013219957.2"/>
</dbReference>
<dbReference type="GO" id="GO:0006624">
    <property type="term" value="P:vacuolar protein processing"/>
    <property type="evidence" value="ECO:0007669"/>
    <property type="project" value="TreeGrafter"/>
</dbReference>
<dbReference type="Proteomes" id="UP001165740">
    <property type="component" value="Chromosome 7"/>
</dbReference>
<dbReference type="KEGG" id="bgt:106061754"/>
<evidence type="ECO:0000256" key="8">
    <source>
        <dbReference type="SAM" id="Phobius"/>
    </source>
</evidence>
<evidence type="ECO:0000256" key="1">
    <source>
        <dbReference type="ARBA" id="ARBA00004477"/>
    </source>
</evidence>
<evidence type="ECO:0000313" key="12">
    <source>
        <dbReference type="RefSeq" id="XP_013075411.1"/>
    </source>
</evidence>
<keyword evidence="6 8" id="KW-1133">Transmembrane helix</keyword>
<sequence>MKMPPKGKQATKGQKQIAEENQSTLQFYVYVIGGVNIVYYSVWYFFYWDLFTMRPIVLSLLTAAIYFGSYKFMSNMAQSVYQDGHLVDAGTDLNMESGMAEHSKDLILLTSIVQSLSLLSGYFWLFLLLAPARVLHILWVNFLGPWFFAPAEEQPVDDKKQKKLERKMKRQQIVR</sequence>
<protein>
    <recommendedName>
        <fullName evidence="3">Transmembrane protein 208</fullName>
    </recommendedName>
</protein>
<dbReference type="VEuPathDB" id="VectorBase:BGLAX_037935"/>
<keyword evidence="7 8" id="KW-0472">Membrane</keyword>
<dbReference type="OrthoDB" id="10012212at2759"/>
<keyword evidence="5" id="KW-0256">Endoplasmic reticulum</keyword>
<dbReference type="VEuPathDB" id="VectorBase:BGLB032886"/>
<dbReference type="OMA" id="PIRAGWM"/>
<keyword evidence="11" id="KW-1185">Reference proteome</keyword>
<evidence type="ECO:0000313" key="11">
    <source>
        <dbReference type="Proteomes" id="UP001165740"/>
    </source>
</evidence>
<dbReference type="InterPro" id="IPR008506">
    <property type="entry name" value="SND2/TMEM208"/>
</dbReference>
<dbReference type="GO" id="GO:0005789">
    <property type="term" value="C:endoplasmic reticulum membrane"/>
    <property type="evidence" value="ECO:0007669"/>
    <property type="project" value="UniProtKB-SubCell"/>
</dbReference>
<evidence type="ECO:0000256" key="6">
    <source>
        <dbReference type="ARBA" id="ARBA00022989"/>
    </source>
</evidence>
<evidence type="ECO:0000256" key="3">
    <source>
        <dbReference type="ARBA" id="ARBA00015033"/>
    </source>
</evidence>
<comment type="subcellular location">
    <subcellularLocation>
        <location evidence="1">Endoplasmic reticulum membrane</location>
        <topology evidence="1">Multi-pass membrane protein</topology>
    </subcellularLocation>
</comment>
<dbReference type="PANTHER" id="PTHR13505">
    <property type="entry name" value="TRANSMEMBRANE PROTEIN 208"/>
    <property type="match status" value="1"/>
</dbReference>